<reference evidence="1 3" key="1">
    <citation type="journal article" date="2020" name="Stud. Mycol.">
        <title>101 Dothideomycetes genomes: a test case for predicting lifestyles and emergence of pathogens.</title>
        <authorList>
            <person name="Haridas S."/>
            <person name="Albert R."/>
            <person name="Binder M."/>
            <person name="Bloem J."/>
            <person name="Labutti K."/>
            <person name="Salamov A."/>
            <person name="Andreopoulos B."/>
            <person name="Baker S."/>
            <person name="Barry K."/>
            <person name="Bills G."/>
            <person name="Bluhm B."/>
            <person name="Cannon C."/>
            <person name="Castanera R."/>
            <person name="Culley D."/>
            <person name="Daum C."/>
            <person name="Ezra D."/>
            <person name="Gonzalez J."/>
            <person name="Henrissat B."/>
            <person name="Kuo A."/>
            <person name="Liang C."/>
            <person name="Lipzen A."/>
            <person name="Lutzoni F."/>
            <person name="Magnuson J."/>
            <person name="Mondo S."/>
            <person name="Nolan M."/>
            <person name="Ohm R."/>
            <person name="Pangilinan J."/>
            <person name="Park H.-J."/>
            <person name="Ramirez L."/>
            <person name="Alfaro M."/>
            <person name="Sun H."/>
            <person name="Tritt A."/>
            <person name="Yoshinaga Y."/>
            <person name="Zwiers L.-H."/>
            <person name="Turgeon B."/>
            <person name="Goodwin S."/>
            <person name="Spatafora J."/>
            <person name="Crous P."/>
            <person name="Grigoriev I."/>
        </authorList>
    </citation>
    <scope>NUCLEOTIDE SEQUENCE</scope>
    <source>
        <strain evidence="1 3">CBS 304.34</strain>
    </source>
</reference>
<dbReference type="AlphaFoldDB" id="A0A6A6YIM6"/>
<reference evidence="3" key="2">
    <citation type="submission" date="2020-04" db="EMBL/GenBank/DDBJ databases">
        <authorList>
            <consortium name="NCBI Genome Project"/>
        </authorList>
    </citation>
    <scope>NUCLEOTIDE SEQUENCE</scope>
    <source>
        <strain evidence="3">CBS 304.34</strain>
    </source>
</reference>
<dbReference type="GeneID" id="54469001"/>
<evidence type="ECO:0000313" key="3">
    <source>
        <dbReference type="RefSeq" id="XP_033575676.1"/>
    </source>
</evidence>
<evidence type="ECO:0000313" key="2">
    <source>
        <dbReference type="Proteomes" id="UP000504636"/>
    </source>
</evidence>
<protein>
    <submittedName>
        <fullName evidence="1 3">Uncharacterized protein</fullName>
    </submittedName>
</protein>
<dbReference type="Proteomes" id="UP000504636">
    <property type="component" value="Unplaced"/>
</dbReference>
<dbReference type="EMBL" id="MU003702">
    <property type="protein sequence ID" value="KAF2808712.1"/>
    <property type="molecule type" value="Genomic_DNA"/>
</dbReference>
<dbReference type="RefSeq" id="XP_033575676.1">
    <property type="nucleotide sequence ID" value="XM_033728108.1"/>
</dbReference>
<reference evidence="3" key="3">
    <citation type="submission" date="2025-04" db="UniProtKB">
        <authorList>
            <consortium name="RefSeq"/>
        </authorList>
    </citation>
    <scope>IDENTIFICATION</scope>
    <source>
        <strain evidence="3">CBS 304.34</strain>
    </source>
</reference>
<gene>
    <name evidence="1 3" type="ORF">BDZ99DRAFT_571608</name>
</gene>
<organism evidence="1">
    <name type="scientific">Mytilinidion resinicola</name>
    <dbReference type="NCBI Taxonomy" id="574789"/>
    <lineage>
        <taxon>Eukaryota</taxon>
        <taxon>Fungi</taxon>
        <taxon>Dikarya</taxon>
        <taxon>Ascomycota</taxon>
        <taxon>Pezizomycotina</taxon>
        <taxon>Dothideomycetes</taxon>
        <taxon>Pleosporomycetidae</taxon>
        <taxon>Mytilinidiales</taxon>
        <taxon>Mytilinidiaceae</taxon>
        <taxon>Mytilinidion</taxon>
    </lineage>
</organism>
<accession>A0A6A6YIM6</accession>
<keyword evidence="2" id="KW-1185">Reference proteome</keyword>
<sequence length="432" mass="49436">MVIRTTKTFFNSLFATLSTSREFKIVFQATQFKSNKATMFRNQHLADQLCSEEQATSFNTARIDENHVLYSQCSNGNQDVIMPVELDNSIHPVFDQENFECEDHVYEAIKPALRLATLFITEEKMLCWWTSLVQSKLTLEQPAFILPDHPSSPEIYQQQIRVTLSRDARIDATSTLTGVRNRFNSLAKGTTFRFLTGSEKNSNAFSAHGRQWWKSHGNPIIGLSDTFRSYAEDLHIRTKEREIEILEYLDSVQRAGHEHFSEVMPRTKYSAQDLCVLFRLAQALVHEIAHAFYALPWGNSHPEPLFHYDEPESEMGLSWENSVFGALPTASESLAAHCHCCESSVTIEDWGARVDAKDAADSEPADPKRHLILPMSWVRDWFLKATWSTIAADGADFMQRPQPVSVIVEYEKFWRRANVIDAVTVAQHMPRR</sequence>
<evidence type="ECO:0000313" key="1">
    <source>
        <dbReference type="EMBL" id="KAF2808712.1"/>
    </source>
</evidence>
<dbReference type="OrthoDB" id="10254945at2759"/>
<name>A0A6A6YIM6_9PEZI</name>
<proteinExistence type="predicted"/>